<evidence type="ECO:0000256" key="7">
    <source>
        <dbReference type="RuleBase" id="RU003856"/>
    </source>
</evidence>
<evidence type="ECO:0000313" key="10">
    <source>
        <dbReference type="Proteomes" id="UP001058974"/>
    </source>
</evidence>
<feature type="domain" description="Bowman-Birk serine protease inhibitors family" evidence="8">
    <location>
        <begin position="67"/>
        <end position="120"/>
    </location>
</feature>
<sequence>MYNTVLTNTVIMELINTKKMMKLALMVFLLGFTATVVDARFDSTSFITQLLSNGDAGYSIKSTTTACCDSCICTKSIPPQCHCTDVGKTCHSGCNLCLCTRSFPPQCHCTDTNDFCYQKCN</sequence>
<dbReference type="SUPFAM" id="SSF57247">
    <property type="entry name" value="Bowman-Birk inhibitor, BBI"/>
    <property type="match status" value="1"/>
</dbReference>
<evidence type="ECO:0000256" key="3">
    <source>
        <dbReference type="ARBA" id="ARBA00022900"/>
    </source>
</evidence>
<dbReference type="CDD" id="cd00023">
    <property type="entry name" value="BBI"/>
    <property type="match status" value="1"/>
</dbReference>
<dbReference type="Gene3D" id="2.10.69.10">
    <property type="entry name" value="Cysteine Protease (Bromelain) Inhibitor, subunit H"/>
    <property type="match status" value="1"/>
</dbReference>
<evidence type="ECO:0000259" key="8">
    <source>
        <dbReference type="SMART" id="SM00269"/>
    </source>
</evidence>
<keyword evidence="3 7" id="KW-0722">Serine protease inhibitor</keyword>
<feature type="disulfide bond" evidence="6">
    <location>
        <begin position="67"/>
        <end position="120"/>
    </location>
</feature>
<keyword evidence="2 7" id="KW-0646">Protease inhibitor</keyword>
<dbReference type="SMART" id="SM00269">
    <property type="entry name" value="BowB"/>
    <property type="match status" value="1"/>
</dbReference>
<dbReference type="AlphaFoldDB" id="A0A9D5B059"/>
<dbReference type="Pfam" id="PF00228">
    <property type="entry name" value="Bowman-Birk_leg"/>
    <property type="match status" value="2"/>
</dbReference>
<evidence type="ECO:0000256" key="2">
    <source>
        <dbReference type="ARBA" id="ARBA00022690"/>
    </source>
</evidence>
<keyword evidence="4 6" id="KW-1015">Disulfide bond</keyword>
<dbReference type="PANTHER" id="PTHR33479">
    <property type="entry name" value="BOWMAN-BIRK TYPE BRAN TRYPSIN INHIBITOR"/>
    <property type="match status" value="1"/>
</dbReference>
<dbReference type="GO" id="GO:0004867">
    <property type="term" value="F:serine-type endopeptidase inhibitor activity"/>
    <property type="evidence" value="ECO:0007669"/>
    <property type="project" value="UniProtKB-KW"/>
</dbReference>
<feature type="disulfide bond" evidence="6">
    <location>
        <begin position="73"/>
        <end position="81"/>
    </location>
</feature>
<feature type="disulfide bond" evidence="6">
    <location>
        <begin position="90"/>
        <end position="97"/>
    </location>
</feature>
<dbReference type="EMBL" id="JAMSHJ010000003">
    <property type="protein sequence ID" value="KAI5428708.1"/>
    <property type="molecule type" value="Genomic_DNA"/>
</dbReference>
<evidence type="ECO:0000313" key="9">
    <source>
        <dbReference type="EMBL" id="KAI5428708.1"/>
    </source>
</evidence>
<feature type="site" description="Reactive bond for trypsin" evidence="5">
    <location>
        <begin position="75"/>
        <end position="76"/>
    </location>
</feature>
<dbReference type="Proteomes" id="UP001058974">
    <property type="component" value="Chromosome 3"/>
</dbReference>
<dbReference type="Gramene" id="Psat03G0363100-T1">
    <property type="protein sequence ID" value="KAI5428708.1"/>
    <property type="gene ID" value="KIW84_033631"/>
</dbReference>
<feature type="disulfide bond" evidence="6">
    <location>
        <begin position="99"/>
        <end position="107"/>
    </location>
</feature>
<dbReference type="GO" id="GO:0005576">
    <property type="term" value="C:extracellular region"/>
    <property type="evidence" value="ECO:0007669"/>
    <property type="project" value="InterPro"/>
</dbReference>
<name>A0A9D5B059_PEA</name>
<reference evidence="9 10" key="1">
    <citation type="journal article" date="2022" name="Nat. Genet.">
        <title>Improved pea reference genome and pan-genome highlight genomic features and evolutionary characteristics.</title>
        <authorList>
            <person name="Yang T."/>
            <person name="Liu R."/>
            <person name="Luo Y."/>
            <person name="Hu S."/>
            <person name="Wang D."/>
            <person name="Wang C."/>
            <person name="Pandey M.K."/>
            <person name="Ge S."/>
            <person name="Xu Q."/>
            <person name="Li N."/>
            <person name="Li G."/>
            <person name="Huang Y."/>
            <person name="Saxena R.K."/>
            <person name="Ji Y."/>
            <person name="Li M."/>
            <person name="Yan X."/>
            <person name="He Y."/>
            <person name="Liu Y."/>
            <person name="Wang X."/>
            <person name="Xiang C."/>
            <person name="Varshney R.K."/>
            <person name="Ding H."/>
            <person name="Gao S."/>
            <person name="Zong X."/>
        </authorList>
    </citation>
    <scope>NUCLEOTIDE SEQUENCE [LARGE SCALE GENOMIC DNA]</scope>
    <source>
        <strain evidence="9 10">cv. Zhongwan 6</strain>
    </source>
</reference>
<organism evidence="9 10">
    <name type="scientific">Pisum sativum</name>
    <name type="common">Garden pea</name>
    <name type="synonym">Lathyrus oleraceus</name>
    <dbReference type="NCBI Taxonomy" id="3888"/>
    <lineage>
        <taxon>Eukaryota</taxon>
        <taxon>Viridiplantae</taxon>
        <taxon>Streptophyta</taxon>
        <taxon>Embryophyta</taxon>
        <taxon>Tracheophyta</taxon>
        <taxon>Spermatophyta</taxon>
        <taxon>Magnoliopsida</taxon>
        <taxon>eudicotyledons</taxon>
        <taxon>Gunneridae</taxon>
        <taxon>Pentapetalae</taxon>
        <taxon>rosids</taxon>
        <taxon>fabids</taxon>
        <taxon>Fabales</taxon>
        <taxon>Fabaceae</taxon>
        <taxon>Papilionoideae</taxon>
        <taxon>50 kb inversion clade</taxon>
        <taxon>NPAAA clade</taxon>
        <taxon>Hologalegina</taxon>
        <taxon>IRL clade</taxon>
        <taxon>Fabeae</taxon>
        <taxon>Lathyrus</taxon>
    </lineage>
</organism>
<evidence type="ECO:0000256" key="6">
    <source>
        <dbReference type="PIRSR" id="PIRSR600877-51"/>
    </source>
</evidence>
<dbReference type="InterPro" id="IPR035995">
    <property type="entry name" value="Bowman-Birk_prot_inh"/>
</dbReference>
<evidence type="ECO:0000256" key="4">
    <source>
        <dbReference type="ARBA" id="ARBA00023157"/>
    </source>
</evidence>
<comment type="caution">
    <text evidence="9">The sequence shown here is derived from an EMBL/GenBank/DDBJ whole genome shotgun (WGS) entry which is preliminary data.</text>
</comment>
<proteinExistence type="inferred from homology"/>
<evidence type="ECO:0000256" key="1">
    <source>
        <dbReference type="ARBA" id="ARBA00008506"/>
    </source>
</evidence>
<protein>
    <recommendedName>
        <fullName evidence="8">Bowman-Birk serine protease inhibitors family domain-containing protein</fullName>
    </recommendedName>
</protein>
<gene>
    <name evidence="9" type="ORF">KIW84_033631</name>
</gene>
<evidence type="ECO:0000256" key="5">
    <source>
        <dbReference type="PIRSR" id="PIRSR600877-50"/>
    </source>
</evidence>
<comment type="similarity">
    <text evidence="1 7">Belongs to the Bowman-Birk serine protease inhibitor family.</text>
</comment>
<feature type="disulfide bond" evidence="6">
    <location>
        <begin position="71"/>
        <end position="116"/>
    </location>
</feature>
<keyword evidence="10" id="KW-1185">Reference proteome</keyword>
<feature type="site" description="Reactive bond for trypsin" evidence="5">
    <location>
        <begin position="101"/>
        <end position="102"/>
    </location>
</feature>
<accession>A0A9D5B059</accession>
<dbReference type="PANTHER" id="PTHR33479:SF18">
    <property type="entry name" value="INHIBITOR, PUTATIVE-RELATED"/>
    <property type="match status" value="1"/>
</dbReference>
<feature type="disulfide bond" evidence="6">
    <location>
        <begin position="68"/>
        <end position="83"/>
    </location>
</feature>
<dbReference type="InterPro" id="IPR000877">
    <property type="entry name" value="Prot_inh_BBI"/>
</dbReference>
<feature type="disulfide bond" evidence="6">
    <location>
        <begin position="94"/>
        <end position="109"/>
    </location>
</feature>